<evidence type="ECO:0000313" key="3">
    <source>
        <dbReference type="Proteomes" id="UP000253918"/>
    </source>
</evidence>
<keyword evidence="3" id="KW-1185">Reference proteome</keyword>
<dbReference type="GO" id="GO:0016757">
    <property type="term" value="F:glycosyltransferase activity"/>
    <property type="evidence" value="ECO:0007669"/>
    <property type="project" value="TreeGrafter"/>
</dbReference>
<dbReference type="CDD" id="cd03809">
    <property type="entry name" value="GT4_MtfB-like"/>
    <property type="match status" value="1"/>
</dbReference>
<accession>A0A369VSF3</accession>
<dbReference type="GO" id="GO:0009103">
    <property type="term" value="P:lipopolysaccharide biosynthetic process"/>
    <property type="evidence" value="ECO:0007669"/>
    <property type="project" value="TreeGrafter"/>
</dbReference>
<proteinExistence type="predicted"/>
<keyword evidence="1 2" id="KW-0808">Transferase</keyword>
<gene>
    <name evidence="2" type="ORF">DVW87_08605</name>
</gene>
<protein>
    <submittedName>
        <fullName evidence="2">Glycosyltransferase family 1 protein</fullName>
    </submittedName>
</protein>
<organism evidence="2 3">
    <name type="scientific">Sphingomonas aracearum</name>
    <dbReference type="NCBI Taxonomy" id="2283317"/>
    <lineage>
        <taxon>Bacteria</taxon>
        <taxon>Pseudomonadati</taxon>
        <taxon>Pseudomonadota</taxon>
        <taxon>Alphaproteobacteria</taxon>
        <taxon>Sphingomonadales</taxon>
        <taxon>Sphingomonadaceae</taxon>
        <taxon>Sphingomonas</taxon>
    </lineage>
</organism>
<sequence>MTGMAPTNFKPLLFNGKFYAGALNGVHRVADRLIRECDARLAAMPERQRPPARLLVPARRTWEPELTAIELVEVAGADSQAWEQMRLPAAAADGVLVNLANLAPVRARRQLLLLHDAQFLFPDSGYPLKQRLGYRWLTPLMARRSSVVLTVSSYSRQMLELLGVAPRTKTAVLYNGADHILDVEPDPAALQRLGLMPGGYALAFGSPKGYKNNAVLFAAFADGAMQPRRLVIVGPDRAALERAGLTPPADTVFAGRCDDAALRTLYAGAHAVLVPSRTEGFGLPPLEAMLCGAPAVIAPAGALPEICRDAAVYADVDDPLAWREAIRALDDPALRTAKLAAGQARAAQFTWARAGDQLFARLLDLAR</sequence>
<dbReference type="SUPFAM" id="SSF53756">
    <property type="entry name" value="UDP-Glycosyltransferase/glycogen phosphorylase"/>
    <property type="match status" value="1"/>
</dbReference>
<dbReference type="PANTHER" id="PTHR46401:SF2">
    <property type="entry name" value="GLYCOSYLTRANSFERASE WBBK-RELATED"/>
    <property type="match status" value="1"/>
</dbReference>
<dbReference type="Proteomes" id="UP000253918">
    <property type="component" value="Unassembled WGS sequence"/>
</dbReference>
<evidence type="ECO:0000256" key="1">
    <source>
        <dbReference type="ARBA" id="ARBA00022679"/>
    </source>
</evidence>
<dbReference type="Gene3D" id="3.40.50.2000">
    <property type="entry name" value="Glycogen Phosphorylase B"/>
    <property type="match status" value="2"/>
</dbReference>
<dbReference type="PANTHER" id="PTHR46401">
    <property type="entry name" value="GLYCOSYLTRANSFERASE WBBK-RELATED"/>
    <property type="match status" value="1"/>
</dbReference>
<reference evidence="2 3" key="1">
    <citation type="submission" date="2018-07" db="EMBL/GenBank/DDBJ databases">
        <title>a novel species of Sphingomonas isolated from the rhizosphere soil of Araceae plant.</title>
        <authorList>
            <person name="Zhiyong W."/>
            <person name="Qinglan Z."/>
            <person name="Zhiwei F."/>
            <person name="Ding X."/>
            <person name="Gejiao W."/>
            <person name="Shixue Z."/>
        </authorList>
    </citation>
    <scope>NUCLEOTIDE SEQUENCE [LARGE SCALE GENOMIC DNA]</scope>
    <source>
        <strain evidence="2 3">WZY 27</strain>
    </source>
</reference>
<dbReference type="EMBL" id="QQNB01000002">
    <property type="protein sequence ID" value="RDE05318.1"/>
    <property type="molecule type" value="Genomic_DNA"/>
</dbReference>
<evidence type="ECO:0000313" key="2">
    <source>
        <dbReference type="EMBL" id="RDE05318.1"/>
    </source>
</evidence>
<dbReference type="AlphaFoldDB" id="A0A369VSF3"/>
<comment type="caution">
    <text evidence="2">The sequence shown here is derived from an EMBL/GenBank/DDBJ whole genome shotgun (WGS) entry which is preliminary data.</text>
</comment>
<dbReference type="Pfam" id="PF13692">
    <property type="entry name" value="Glyco_trans_1_4"/>
    <property type="match status" value="1"/>
</dbReference>
<name>A0A369VSF3_9SPHN</name>